<dbReference type="Proteomes" id="UP000010478">
    <property type="component" value="Chromosome"/>
</dbReference>
<dbReference type="HOGENOM" id="CLU_2233800_0_0_3"/>
<feature type="region of interest" description="Disordered" evidence="1">
    <location>
        <begin position="1"/>
        <end position="43"/>
    </location>
</feature>
<dbReference type="RefSeq" id="WP_015177799.1">
    <property type="nucleotide sequence ID" value="NC_019729.1"/>
</dbReference>
<dbReference type="EMBL" id="CP003614">
    <property type="protein sequence ID" value="AFZ08555.1"/>
    <property type="molecule type" value="Genomic_DNA"/>
</dbReference>
<protein>
    <submittedName>
        <fullName evidence="2">Uncharacterized protein</fullName>
    </submittedName>
</protein>
<dbReference type="eggNOG" id="ENOG5033DBS">
    <property type="taxonomic scope" value="Bacteria"/>
</dbReference>
<evidence type="ECO:0000313" key="3">
    <source>
        <dbReference type="Proteomes" id="UP000010478"/>
    </source>
</evidence>
<dbReference type="AlphaFoldDB" id="K9VMX9"/>
<keyword evidence="3" id="KW-1185">Reference proteome</keyword>
<gene>
    <name evidence="2" type="ORF">Osc7112_4232</name>
</gene>
<evidence type="ECO:0000256" key="1">
    <source>
        <dbReference type="SAM" id="MobiDB-lite"/>
    </source>
</evidence>
<evidence type="ECO:0000313" key="2">
    <source>
        <dbReference type="EMBL" id="AFZ08555.1"/>
    </source>
</evidence>
<sequence length="105" mass="11765">MRFVSENAGGDRADRSGDSKAKSNQKVETDMSSAPESKENPINQVLDRVEKILCETWAETGFGQVTIESEKAEKGKGKIHVTVKGSTFYRYHISEEDVKEWNSKP</sequence>
<proteinExistence type="predicted"/>
<feature type="compositionally biased region" description="Polar residues" evidence="1">
    <location>
        <begin position="30"/>
        <end position="43"/>
    </location>
</feature>
<dbReference type="KEGG" id="oni:Osc7112_4232"/>
<accession>K9VMX9</accession>
<feature type="compositionally biased region" description="Basic and acidic residues" evidence="1">
    <location>
        <begin position="9"/>
        <end position="29"/>
    </location>
</feature>
<organism evidence="2 3">
    <name type="scientific">Phormidium nigroviride PCC 7112</name>
    <dbReference type="NCBI Taxonomy" id="179408"/>
    <lineage>
        <taxon>Bacteria</taxon>
        <taxon>Bacillati</taxon>
        <taxon>Cyanobacteriota</taxon>
        <taxon>Cyanophyceae</taxon>
        <taxon>Oscillatoriophycideae</taxon>
        <taxon>Oscillatoriales</taxon>
        <taxon>Oscillatoriaceae</taxon>
        <taxon>Phormidium</taxon>
    </lineage>
</organism>
<name>K9VMX9_9CYAN</name>
<dbReference type="STRING" id="179408.Osc7112_4232"/>
<reference evidence="2 3" key="1">
    <citation type="submission" date="2012-05" db="EMBL/GenBank/DDBJ databases">
        <title>Finished chromosome of genome of Oscillatoria sp. PCC 7112.</title>
        <authorList>
            <consortium name="US DOE Joint Genome Institute"/>
            <person name="Gugger M."/>
            <person name="Coursin T."/>
            <person name="Rippka R."/>
            <person name="Tandeau De Marsac N."/>
            <person name="Huntemann M."/>
            <person name="Wei C.-L."/>
            <person name="Han J."/>
            <person name="Detter J.C."/>
            <person name="Han C."/>
            <person name="Tapia R."/>
            <person name="Davenport K."/>
            <person name="Daligault H."/>
            <person name="Erkkila T."/>
            <person name="Gu W."/>
            <person name="Munk A.C.C."/>
            <person name="Teshima H."/>
            <person name="Xu Y."/>
            <person name="Chain P."/>
            <person name="Chen A."/>
            <person name="Krypides N."/>
            <person name="Mavromatis K."/>
            <person name="Markowitz V."/>
            <person name="Szeto E."/>
            <person name="Ivanova N."/>
            <person name="Mikhailova N."/>
            <person name="Ovchinnikova G."/>
            <person name="Pagani I."/>
            <person name="Pati A."/>
            <person name="Goodwin L."/>
            <person name="Peters L."/>
            <person name="Pitluck S."/>
            <person name="Woyke T."/>
            <person name="Kerfeld C."/>
        </authorList>
    </citation>
    <scope>NUCLEOTIDE SEQUENCE [LARGE SCALE GENOMIC DNA]</scope>
    <source>
        <strain evidence="2 3">PCC 7112</strain>
    </source>
</reference>